<evidence type="ECO:0000313" key="1">
    <source>
        <dbReference type="EMBL" id="CAD8532002.1"/>
    </source>
</evidence>
<evidence type="ECO:0008006" key="2">
    <source>
        <dbReference type="Google" id="ProtNLM"/>
    </source>
</evidence>
<organism evidence="1">
    <name type="scientific">Calcidiscus leptoporus</name>
    <dbReference type="NCBI Taxonomy" id="127549"/>
    <lineage>
        <taxon>Eukaryota</taxon>
        <taxon>Haptista</taxon>
        <taxon>Haptophyta</taxon>
        <taxon>Prymnesiophyceae</taxon>
        <taxon>Coccolithales</taxon>
        <taxon>Calcidiscaceae</taxon>
        <taxon>Calcidiscus</taxon>
    </lineage>
</organism>
<dbReference type="EMBL" id="HBER01014447">
    <property type="protein sequence ID" value="CAD8532002.1"/>
    <property type="molecule type" value="Transcribed_RNA"/>
</dbReference>
<dbReference type="InterPro" id="IPR032710">
    <property type="entry name" value="NTF2-like_dom_sf"/>
</dbReference>
<gene>
    <name evidence="1" type="ORF">CLEP1334_LOCUS7254</name>
</gene>
<accession>A0A7S0NTE0</accession>
<reference evidence="1" key="1">
    <citation type="submission" date="2021-01" db="EMBL/GenBank/DDBJ databases">
        <authorList>
            <person name="Corre E."/>
            <person name="Pelletier E."/>
            <person name="Niang G."/>
            <person name="Scheremetjew M."/>
            <person name="Finn R."/>
            <person name="Kale V."/>
            <person name="Holt S."/>
            <person name="Cochrane G."/>
            <person name="Meng A."/>
            <person name="Brown T."/>
            <person name="Cohen L."/>
        </authorList>
    </citation>
    <scope>NUCLEOTIDE SEQUENCE</scope>
    <source>
        <strain evidence="1">RCC1130</strain>
    </source>
</reference>
<dbReference type="SUPFAM" id="SSF54427">
    <property type="entry name" value="NTF2-like"/>
    <property type="match status" value="1"/>
</dbReference>
<name>A0A7S0NTE0_9EUKA</name>
<sequence>MGQSASTSTREAIDALWVTFGSGDLDKLITHYAENAVATFTRDGAMQQFHGRDGVKSMLTNNQLVLLSEEKDGVKTAIKQQKVVAVEPSKTAVVHLSIDSPVSGICEIQDIFVFDDNFKVKHIIVYIATVPKMLGFSGANTDVSA</sequence>
<dbReference type="Gene3D" id="3.10.450.50">
    <property type="match status" value="1"/>
</dbReference>
<dbReference type="AlphaFoldDB" id="A0A7S0NTE0"/>
<proteinExistence type="predicted"/>
<protein>
    <recommendedName>
        <fullName evidence="2">SnoaL-like domain-containing protein</fullName>
    </recommendedName>
</protein>